<dbReference type="InterPro" id="IPR035500">
    <property type="entry name" value="NHR-like_dom_sf"/>
</dbReference>
<keyword evidence="4" id="KW-0805">Transcription regulation</keyword>
<feature type="domain" description="NR LBD" evidence="8">
    <location>
        <begin position="1"/>
        <end position="136"/>
    </location>
</feature>
<dbReference type="InterPro" id="IPR000536">
    <property type="entry name" value="Nucl_hrmn_rcpt_lig-bd"/>
</dbReference>
<reference evidence="9" key="2">
    <citation type="submission" date="2021-01" db="UniProtKB">
        <authorList>
            <consortium name="EnsemblMetazoa"/>
        </authorList>
    </citation>
    <scope>IDENTIFICATION</scope>
</reference>
<proteinExistence type="predicted"/>
<dbReference type="Gene3D" id="1.10.565.10">
    <property type="entry name" value="Retinoid X Receptor"/>
    <property type="match status" value="1"/>
</dbReference>
<evidence type="ECO:0000256" key="3">
    <source>
        <dbReference type="ARBA" id="ARBA00022833"/>
    </source>
</evidence>
<dbReference type="Pfam" id="PF00104">
    <property type="entry name" value="Hormone_recep"/>
    <property type="match status" value="1"/>
</dbReference>
<organism evidence="9 10">
    <name type="scientific">Strongylocentrotus purpuratus</name>
    <name type="common">Purple sea urchin</name>
    <dbReference type="NCBI Taxonomy" id="7668"/>
    <lineage>
        <taxon>Eukaryota</taxon>
        <taxon>Metazoa</taxon>
        <taxon>Echinodermata</taxon>
        <taxon>Eleutherozoa</taxon>
        <taxon>Echinozoa</taxon>
        <taxon>Echinoidea</taxon>
        <taxon>Euechinoidea</taxon>
        <taxon>Echinacea</taxon>
        <taxon>Camarodonta</taxon>
        <taxon>Echinidea</taxon>
        <taxon>Strongylocentrotidae</taxon>
        <taxon>Strongylocentrotus</taxon>
    </lineage>
</organism>
<evidence type="ECO:0000256" key="6">
    <source>
        <dbReference type="ARBA" id="ARBA00023163"/>
    </source>
</evidence>
<dbReference type="GeneID" id="100893600"/>
<keyword evidence="7" id="KW-0675">Receptor</keyword>
<dbReference type="GO" id="GO:0008270">
    <property type="term" value="F:zinc ion binding"/>
    <property type="evidence" value="ECO:0007669"/>
    <property type="project" value="UniProtKB-KW"/>
</dbReference>
<dbReference type="SUPFAM" id="SSF48508">
    <property type="entry name" value="Nuclear receptor ligand-binding domain"/>
    <property type="match status" value="1"/>
</dbReference>
<keyword evidence="6" id="KW-0804">Transcription</keyword>
<dbReference type="AlphaFoldDB" id="A0A7M7SSJ3"/>
<evidence type="ECO:0000259" key="8">
    <source>
        <dbReference type="PROSITE" id="PS51843"/>
    </source>
</evidence>
<evidence type="ECO:0000256" key="2">
    <source>
        <dbReference type="ARBA" id="ARBA00022771"/>
    </source>
</evidence>
<evidence type="ECO:0000256" key="1">
    <source>
        <dbReference type="ARBA" id="ARBA00022723"/>
    </source>
</evidence>
<dbReference type="InterPro" id="IPR001723">
    <property type="entry name" value="Nuclear_hrmn_rcpt"/>
</dbReference>
<dbReference type="InParanoid" id="A0A7M7SSJ3"/>
<dbReference type="PANTHER" id="PTHR24082:SF473">
    <property type="entry name" value="ECDYSONE-INDUCED PROTEIN 75B, ISOFORM B"/>
    <property type="match status" value="1"/>
</dbReference>
<dbReference type="PROSITE" id="PS51843">
    <property type="entry name" value="NR_LBD"/>
    <property type="match status" value="1"/>
</dbReference>
<evidence type="ECO:0000256" key="7">
    <source>
        <dbReference type="ARBA" id="ARBA00023170"/>
    </source>
</evidence>
<evidence type="ECO:0000313" key="10">
    <source>
        <dbReference type="Proteomes" id="UP000007110"/>
    </source>
</evidence>
<dbReference type="EnsemblMetazoa" id="XM_030972412">
    <property type="protein sequence ID" value="XP_030828272"/>
    <property type="gene ID" value="LOC100893600"/>
</dbReference>
<dbReference type="InterPro" id="IPR050234">
    <property type="entry name" value="Nuclear_hormone_rcpt_NR1"/>
</dbReference>
<keyword evidence="10" id="KW-1185">Reference proteome</keyword>
<evidence type="ECO:0000256" key="4">
    <source>
        <dbReference type="ARBA" id="ARBA00023015"/>
    </source>
</evidence>
<dbReference type="KEGG" id="spu:100893600"/>
<dbReference type="RefSeq" id="XP_030828272.1">
    <property type="nucleotide sequence ID" value="XM_030972412.1"/>
</dbReference>
<dbReference type="PANTHER" id="PTHR24082">
    <property type="entry name" value="NUCLEAR HORMONE RECEPTOR"/>
    <property type="match status" value="1"/>
</dbReference>
<name>A0A7M7SSJ3_STRPU</name>
<reference evidence="10" key="1">
    <citation type="submission" date="2015-02" db="EMBL/GenBank/DDBJ databases">
        <title>Genome sequencing for Strongylocentrotus purpuratus.</title>
        <authorList>
            <person name="Murali S."/>
            <person name="Liu Y."/>
            <person name="Vee V."/>
            <person name="English A."/>
            <person name="Wang M."/>
            <person name="Skinner E."/>
            <person name="Han Y."/>
            <person name="Muzny D.M."/>
            <person name="Worley K.C."/>
            <person name="Gibbs R.A."/>
        </authorList>
    </citation>
    <scope>NUCLEOTIDE SEQUENCE</scope>
</reference>
<dbReference type="OrthoDB" id="10070190at2759"/>
<protein>
    <recommendedName>
        <fullName evidence="8">NR LBD domain-containing protein</fullName>
    </recommendedName>
</protein>
<dbReference type="OMA" id="ESHTAFR"/>
<keyword evidence="3" id="KW-0862">Zinc</keyword>
<accession>A0A7M7SSJ3</accession>
<keyword evidence="1" id="KW-0479">Metal-binding</keyword>
<dbReference type="PRINTS" id="PR00398">
    <property type="entry name" value="STRDHORMONER"/>
</dbReference>
<keyword evidence="2" id="KW-0863">Zinc-finger</keyword>
<keyword evidence="5" id="KW-0238">DNA-binding</keyword>
<dbReference type="GO" id="GO:0003677">
    <property type="term" value="F:DNA binding"/>
    <property type="evidence" value="ECO:0007669"/>
    <property type="project" value="UniProtKB-KW"/>
</dbReference>
<evidence type="ECO:0000313" key="9">
    <source>
        <dbReference type="EnsemblMetazoa" id="XP_030828272"/>
    </source>
</evidence>
<evidence type="ECO:0000256" key="5">
    <source>
        <dbReference type="ARBA" id="ARBA00023125"/>
    </source>
</evidence>
<sequence>MWEGMWLSPEQARKLTSDFNLAVFFELLFSLAESLHGMHLREEDIAVFSALLLLASDLQGLKQKMQVEALQDKVLSGFAYMLSQNHRCKPNLLPQVLMCMPTLRTISTSYLELTAVPRHTMVVPPPPDSTAMAMRLF</sequence>
<dbReference type="Proteomes" id="UP000007110">
    <property type="component" value="Unassembled WGS sequence"/>
</dbReference>